<feature type="compositionally biased region" description="Polar residues" evidence="1">
    <location>
        <begin position="175"/>
        <end position="190"/>
    </location>
</feature>
<feature type="transmembrane region" description="Helical" evidence="2">
    <location>
        <begin position="39"/>
        <end position="60"/>
    </location>
</feature>
<organism evidence="3 4">
    <name type="scientific">Synchytrium microbalum</name>
    <dbReference type="NCBI Taxonomy" id="1806994"/>
    <lineage>
        <taxon>Eukaryota</taxon>
        <taxon>Fungi</taxon>
        <taxon>Fungi incertae sedis</taxon>
        <taxon>Chytridiomycota</taxon>
        <taxon>Chytridiomycota incertae sedis</taxon>
        <taxon>Chytridiomycetes</taxon>
        <taxon>Synchytriales</taxon>
        <taxon>Synchytriaceae</taxon>
        <taxon>Synchytrium</taxon>
    </lineage>
</organism>
<feature type="transmembrane region" description="Helical" evidence="2">
    <location>
        <begin position="66"/>
        <end position="87"/>
    </location>
</feature>
<feature type="transmembrane region" description="Helical" evidence="2">
    <location>
        <begin position="132"/>
        <end position="155"/>
    </location>
</feature>
<proteinExistence type="predicted"/>
<dbReference type="Proteomes" id="UP000319731">
    <property type="component" value="Unassembled WGS sequence"/>
</dbReference>
<evidence type="ECO:0000256" key="1">
    <source>
        <dbReference type="SAM" id="MobiDB-lite"/>
    </source>
</evidence>
<dbReference type="EMBL" id="QEAO01000004">
    <property type="protein sequence ID" value="TPX36652.1"/>
    <property type="molecule type" value="Genomic_DNA"/>
</dbReference>
<evidence type="ECO:0000313" key="4">
    <source>
        <dbReference type="Proteomes" id="UP000319731"/>
    </source>
</evidence>
<dbReference type="GeneID" id="42002568"/>
<accession>A0A507CAK5</accession>
<dbReference type="RefSeq" id="XP_031026866.1">
    <property type="nucleotide sequence ID" value="XM_031167271.1"/>
</dbReference>
<dbReference type="OrthoDB" id="10431623at2759"/>
<sequence>MDELDASYLVAVILYGNYIFDLLVYLVHWTELKPSFKSYYIVHHGVCLVALLIWRCAGGSSTLQLAYTVGFILWISELPLAYLIQLIRFSYPQVWCTPLQIGLACLAQVCSLMSYIYVALHIPKSEWFGVTPILLLLIGLTMDAIDASGTLFFLMKRIKGGRKAKPTIETRRTPTHSQAASPQTPKIKSP</sequence>
<protein>
    <recommendedName>
        <fullName evidence="5">TLC domain-containing protein</fullName>
    </recommendedName>
</protein>
<evidence type="ECO:0000256" key="2">
    <source>
        <dbReference type="SAM" id="Phobius"/>
    </source>
</evidence>
<dbReference type="AlphaFoldDB" id="A0A507CAK5"/>
<feature type="region of interest" description="Disordered" evidence="1">
    <location>
        <begin position="164"/>
        <end position="190"/>
    </location>
</feature>
<feature type="transmembrane region" description="Helical" evidence="2">
    <location>
        <begin position="6"/>
        <end position="27"/>
    </location>
</feature>
<comment type="caution">
    <text evidence="3">The sequence shown here is derived from an EMBL/GenBank/DDBJ whole genome shotgun (WGS) entry which is preliminary data.</text>
</comment>
<keyword evidence="2" id="KW-0472">Membrane</keyword>
<gene>
    <name evidence="3" type="ORF">SmJEL517_g01343</name>
</gene>
<keyword evidence="2" id="KW-1133">Transmembrane helix</keyword>
<evidence type="ECO:0000313" key="3">
    <source>
        <dbReference type="EMBL" id="TPX36652.1"/>
    </source>
</evidence>
<keyword evidence="2" id="KW-0812">Transmembrane</keyword>
<evidence type="ECO:0008006" key="5">
    <source>
        <dbReference type="Google" id="ProtNLM"/>
    </source>
</evidence>
<name>A0A507CAK5_9FUNG</name>
<reference evidence="3 4" key="1">
    <citation type="journal article" date="2019" name="Sci. Rep.">
        <title>Comparative genomics of chytrid fungi reveal insights into the obligate biotrophic and pathogenic lifestyle of Synchytrium endobioticum.</title>
        <authorList>
            <person name="van de Vossenberg B.T.L.H."/>
            <person name="Warris S."/>
            <person name="Nguyen H.D.T."/>
            <person name="van Gent-Pelzer M.P.E."/>
            <person name="Joly D.L."/>
            <person name="van de Geest H.C."/>
            <person name="Bonants P.J.M."/>
            <person name="Smith D.S."/>
            <person name="Levesque C.A."/>
            <person name="van der Lee T.A.J."/>
        </authorList>
    </citation>
    <scope>NUCLEOTIDE SEQUENCE [LARGE SCALE GENOMIC DNA]</scope>
    <source>
        <strain evidence="3 4">JEL517</strain>
    </source>
</reference>
<keyword evidence="4" id="KW-1185">Reference proteome</keyword>